<evidence type="ECO:0000313" key="3">
    <source>
        <dbReference type="Proteomes" id="UP000516412"/>
    </source>
</evidence>
<feature type="transmembrane region" description="Helical" evidence="1">
    <location>
        <begin position="12"/>
        <end position="34"/>
    </location>
</feature>
<keyword evidence="1" id="KW-1133">Transmembrane helix</keyword>
<name>A0A7H1MEW0_9NEIS</name>
<accession>A0A7H1MEW0</accession>
<protein>
    <submittedName>
        <fullName evidence="2">Membrane protein</fullName>
    </submittedName>
</protein>
<proteinExistence type="predicted"/>
<dbReference type="EMBL" id="CP060414">
    <property type="protein sequence ID" value="QNT60175.1"/>
    <property type="molecule type" value="Genomic_DNA"/>
</dbReference>
<evidence type="ECO:0000256" key="1">
    <source>
        <dbReference type="SAM" id="Phobius"/>
    </source>
</evidence>
<organism evidence="2 3">
    <name type="scientific">Neisseria musculi</name>
    <dbReference type="NCBI Taxonomy" id="1815583"/>
    <lineage>
        <taxon>Bacteria</taxon>
        <taxon>Pseudomonadati</taxon>
        <taxon>Pseudomonadota</taxon>
        <taxon>Betaproteobacteria</taxon>
        <taxon>Neisseriales</taxon>
        <taxon>Neisseriaceae</taxon>
        <taxon>Neisseria</taxon>
    </lineage>
</organism>
<keyword evidence="1" id="KW-0472">Membrane</keyword>
<keyword evidence="3" id="KW-1185">Reference proteome</keyword>
<keyword evidence="1" id="KW-0812">Transmembrane</keyword>
<gene>
    <name evidence="2" type="ORF">H7A79_1648</name>
</gene>
<dbReference type="Proteomes" id="UP000516412">
    <property type="component" value="Chromosome"/>
</dbReference>
<evidence type="ECO:0000313" key="2">
    <source>
        <dbReference type="EMBL" id="QNT60175.1"/>
    </source>
</evidence>
<dbReference type="AlphaFoldDB" id="A0A7H1MEW0"/>
<sequence length="35" mass="3947">MFSGLFDDLYKWVLIAIAIIFLLGIGCGLLLAWIF</sequence>
<dbReference type="KEGG" id="nmus:H7A79_1648"/>
<reference evidence="2" key="1">
    <citation type="submission" date="2024-06" db="EMBL/GenBank/DDBJ databases">
        <title>Complete Genome Sequence of mouse commensal type strain Neisseria musculi.</title>
        <authorList>
            <person name="Thapa E."/>
            <person name="Aluvathingal J."/>
            <person name="Nadendla S."/>
            <person name="Mehta A."/>
            <person name="Tettelin H."/>
            <person name="Weyand N.J."/>
        </authorList>
    </citation>
    <scope>NUCLEOTIDE SEQUENCE</scope>
    <source>
        <strain evidence="2">NW831</strain>
    </source>
</reference>